<reference evidence="2" key="1">
    <citation type="submission" date="2020-10" db="EMBL/GenBank/DDBJ databases">
        <authorList>
            <person name="Gilroy R."/>
        </authorList>
    </citation>
    <scope>NUCLEOTIDE SEQUENCE</scope>
    <source>
        <strain evidence="2">ChiHjej13B12-12457</strain>
    </source>
</reference>
<evidence type="ECO:0000313" key="2">
    <source>
        <dbReference type="EMBL" id="HIR61952.1"/>
    </source>
</evidence>
<dbReference type="EMBL" id="DVHI01000007">
    <property type="protein sequence ID" value="HIR61952.1"/>
    <property type="molecule type" value="Genomic_DNA"/>
</dbReference>
<keyword evidence="1" id="KW-1133">Transmembrane helix</keyword>
<feature type="transmembrane region" description="Helical" evidence="1">
    <location>
        <begin position="58"/>
        <end position="83"/>
    </location>
</feature>
<keyword evidence="1" id="KW-0812">Transmembrane</keyword>
<organism evidence="2 3">
    <name type="scientific">Candidatus Coprenecus avistercoris</name>
    <dbReference type="NCBI Taxonomy" id="2840730"/>
    <lineage>
        <taxon>Bacteria</taxon>
        <taxon>Pseudomonadati</taxon>
        <taxon>Bacteroidota</taxon>
        <taxon>Bacteroidia</taxon>
        <taxon>Bacteroidales</taxon>
        <taxon>Rikenellaceae</taxon>
        <taxon>Rikenellaceae incertae sedis</taxon>
        <taxon>Candidatus Coprenecus</taxon>
    </lineage>
</organism>
<sequence>MSIFTASAQYAGDGEVLYYKAGNVYASEGGVKLTKANALSYFSSVDDYERYWLRGKRLFTAGIVTSSVGAGIVLGSVIGEAIIKNSIYDYNPEAPEMHLPVLAWMGAAVGGTLILVSVPLYWVGTVKLKKAAAVGSTGHLSYAPELSFVTQSGGIGLALNF</sequence>
<gene>
    <name evidence="2" type="ORF">IAC94_00305</name>
</gene>
<accession>A0A9D1DZS9</accession>
<feature type="transmembrane region" description="Helical" evidence="1">
    <location>
        <begin position="103"/>
        <end position="123"/>
    </location>
</feature>
<keyword evidence="1" id="KW-0472">Membrane</keyword>
<comment type="caution">
    <text evidence="2">The sequence shown here is derived from an EMBL/GenBank/DDBJ whole genome shotgun (WGS) entry which is preliminary data.</text>
</comment>
<proteinExistence type="predicted"/>
<protein>
    <submittedName>
        <fullName evidence="2">Uncharacterized protein</fullName>
    </submittedName>
</protein>
<reference evidence="2" key="2">
    <citation type="journal article" date="2021" name="PeerJ">
        <title>Extensive microbial diversity within the chicken gut microbiome revealed by metagenomics and culture.</title>
        <authorList>
            <person name="Gilroy R."/>
            <person name="Ravi A."/>
            <person name="Getino M."/>
            <person name="Pursley I."/>
            <person name="Horton D.L."/>
            <person name="Alikhan N.F."/>
            <person name="Baker D."/>
            <person name="Gharbi K."/>
            <person name="Hall N."/>
            <person name="Watson M."/>
            <person name="Adriaenssens E.M."/>
            <person name="Foster-Nyarko E."/>
            <person name="Jarju S."/>
            <person name="Secka A."/>
            <person name="Antonio M."/>
            <person name="Oren A."/>
            <person name="Chaudhuri R.R."/>
            <person name="La Ragione R."/>
            <person name="Hildebrand F."/>
            <person name="Pallen M.J."/>
        </authorList>
    </citation>
    <scope>NUCLEOTIDE SEQUENCE</scope>
    <source>
        <strain evidence="2">ChiHjej13B12-12457</strain>
    </source>
</reference>
<dbReference type="Proteomes" id="UP000886744">
    <property type="component" value="Unassembled WGS sequence"/>
</dbReference>
<name>A0A9D1DZS9_9BACT</name>
<dbReference type="AlphaFoldDB" id="A0A9D1DZS9"/>
<evidence type="ECO:0000256" key="1">
    <source>
        <dbReference type="SAM" id="Phobius"/>
    </source>
</evidence>
<evidence type="ECO:0000313" key="3">
    <source>
        <dbReference type="Proteomes" id="UP000886744"/>
    </source>
</evidence>